<evidence type="ECO:0000259" key="3">
    <source>
        <dbReference type="Pfam" id="PF13145"/>
    </source>
</evidence>
<keyword evidence="2" id="KW-1133">Transmembrane helix</keyword>
<keyword evidence="4" id="KW-0413">Isomerase</keyword>
<dbReference type="RefSeq" id="WP_354694443.1">
    <property type="nucleotide sequence ID" value="NZ_JAZHOG010000003.1"/>
</dbReference>
<dbReference type="GO" id="GO:0003755">
    <property type="term" value="F:peptidyl-prolyl cis-trans isomerase activity"/>
    <property type="evidence" value="ECO:0007669"/>
    <property type="project" value="InterPro"/>
</dbReference>
<dbReference type="Pfam" id="PF13145">
    <property type="entry name" value="Rotamase_2"/>
    <property type="match status" value="1"/>
</dbReference>
<keyword evidence="5" id="KW-1185">Reference proteome</keyword>
<feature type="transmembrane region" description="Helical" evidence="2">
    <location>
        <begin position="12"/>
        <end position="28"/>
    </location>
</feature>
<dbReference type="Proteomes" id="UP001359886">
    <property type="component" value="Unassembled WGS sequence"/>
</dbReference>
<keyword evidence="2" id="KW-0472">Membrane</keyword>
<dbReference type="Gene3D" id="3.10.50.40">
    <property type="match status" value="1"/>
</dbReference>
<organism evidence="4 5">
    <name type="scientific">Elongatibacter sediminis</name>
    <dbReference type="NCBI Taxonomy" id="3119006"/>
    <lineage>
        <taxon>Bacteria</taxon>
        <taxon>Pseudomonadati</taxon>
        <taxon>Pseudomonadota</taxon>
        <taxon>Gammaproteobacteria</taxon>
        <taxon>Chromatiales</taxon>
        <taxon>Wenzhouxiangellaceae</taxon>
        <taxon>Elongatibacter</taxon>
    </lineage>
</organism>
<proteinExistence type="predicted"/>
<feature type="region of interest" description="Disordered" evidence="1">
    <location>
        <begin position="274"/>
        <end position="298"/>
    </location>
</feature>
<keyword evidence="2" id="KW-0812">Transmembrane</keyword>
<evidence type="ECO:0000256" key="2">
    <source>
        <dbReference type="SAM" id="Phobius"/>
    </source>
</evidence>
<name>A0AAW9RHJ0_9GAMM</name>
<sequence>MRFKRWLSEPLVHFLLLGGLIFMAWEYLGDEPAGGEIVVSRGQQENLVQTFERTWKRPPTGEEFQGLLDDYVRQEIAYREGTAMGLDEDDIVIRRRLRQKLELLAADVAGLDAPTEEQLQTYLETHPDDFRLAPRLSFRHVFFSRDQRGDATEQDALTLLQRIGTDGPQGDFENQGDPLPLPFRLEDVREGEIERLFGKVFAAGLQGIPVGQWSGPVRSGYGMHLVFIEDRSQGRVPALDDIREAVQREWLSARRRDAVSGLYDRLAAQYTIRVEPVDGPAATAPSEGGAESSDAGRP</sequence>
<gene>
    <name evidence="4" type="ORF">V3330_05765</name>
</gene>
<dbReference type="Gene3D" id="1.10.4030.10">
    <property type="entry name" value="Porin chaperone SurA, peptide-binding domain"/>
    <property type="match status" value="1"/>
</dbReference>
<protein>
    <submittedName>
        <fullName evidence="4">Peptidylprolyl isomerase</fullName>
    </submittedName>
</protein>
<dbReference type="EMBL" id="JAZHOG010000003">
    <property type="protein sequence ID" value="MEJ8567126.1"/>
    <property type="molecule type" value="Genomic_DNA"/>
</dbReference>
<evidence type="ECO:0000313" key="5">
    <source>
        <dbReference type="Proteomes" id="UP001359886"/>
    </source>
</evidence>
<accession>A0AAW9RHJ0</accession>
<dbReference type="AlphaFoldDB" id="A0AAW9RHJ0"/>
<dbReference type="InterPro" id="IPR000297">
    <property type="entry name" value="PPIase_PpiC"/>
</dbReference>
<reference evidence="4 5" key="1">
    <citation type="submission" date="2024-02" db="EMBL/GenBank/DDBJ databases">
        <title>A novel Wenzhouxiangellaceae bacterium, isolated from coastal sediments.</title>
        <authorList>
            <person name="Du Z.-J."/>
            <person name="Ye Y.-Q."/>
            <person name="Zhang X.-Y."/>
        </authorList>
    </citation>
    <scope>NUCLEOTIDE SEQUENCE [LARGE SCALE GENOMIC DNA]</scope>
    <source>
        <strain evidence="4 5">CH-27</strain>
    </source>
</reference>
<dbReference type="InterPro" id="IPR046357">
    <property type="entry name" value="PPIase_dom_sf"/>
</dbReference>
<evidence type="ECO:0000256" key="1">
    <source>
        <dbReference type="SAM" id="MobiDB-lite"/>
    </source>
</evidence>
<evidence type="ECO:0000313" key="4">
    <source>
        <dbReference type="EMBL" id="MEJ8567126.1"/>
    </source>
</evidence>
<comment type="caution">
    <text evidence="4">The sequence shown here is derived from an EMBL/GenBank/DDBJ whole genome shotgun (WGS) entry which is preliminary data.</text>
</comment>
<feature type="domain" description="PpiC" evidence="3">
    <location>
        <begin position="114"/>
        <end position="244"/>
    </location>
</feature>